<accession>A0A8T3CE83</accession>
<dbReference type="PANTHER" id="PTHR31635:SF196">
    <property type="entry name" value="REVERSE TRANSCRIPTASE DOMAIN-CONTAINING PROTEIN-RELATED"/>
    <property type="match status" value="1"/>
</dbReference>
<feature type="compositionally biased region" description="Basic and acidic residues" evidence="1">
    <location>
        <begin position="985"/>
        <end position="994"/>
    </location>
</feature>
<dbReference type="SMR" id="A0A8T3CE83"/>
<dbReference type="InterPro" id="IPR057670">
    <property type="entry name" value="SH3_retrovirus"/>
</dbReference>
<reference evidence="3" key="1">
    <citation type="journal article" date="2022" name="Front. Genet.">
        <title>Chromosome-Scale Assembly of the Dendrobium nobile Genome Provides Insights Into the Molecular Mechanism of the Biosynthesis of the Medicinal Active Ingredient of Dendrobium.</title>
        <authorList>
            <person name="Xu Q."/>
            <person name="Niu S.-C."/>
            <person name="Li K.-L."/>
            <person name="Zheng P.-J."/>
            <person name="Zhang X.-J."/>
            <person name="Jia Y."/>
            <person name="Liu Y."/>
            <person name="Niu Y.-X."/>
            <person name="Yu L.-H."/>
            <person name="Chen D.-F."/>
            <person name="Zhang G.-Q."/>
        </authorList>
    </citation>
    <scope>NUCLEOTIDE SEQUENCE</scope>
    <source>
        <tissue evidence="3">Leaf</tissue>
    </source>
</reference>
<dbReference type="Pfam" id="PF00078">
    <property type="entry name" value="RVT_1"/>
    <property type="match status" value="1"/>
</dbReference>
<dbReference type="AlphaFoldDB" id="A0A8T3CE83"/>
<comment type="caution">
    <text evidence="3">The sequence shown here is derived from an EMBL/GenBank/DDBJ whole genome shotgun (WGS) entry which is preliminary data.</text>
</comment>
<proteinExistence type="predicted"/>
<evidence type="ECO:0000259" key="2">
    <source>
        <dbReference type="PROSITE" id="PS50878"/>
    </source>
</evidence>
<keyword evidence="4" id="KW-1185">Reference proteome</keyword>
<evidence type="ECO:0000313" key="4">
    <source>
        <dbReference type="Proteomes" id="UP000829196"/>
    </source>
</evidence>
<dbReference type="InterPro" id="IPR043502">
    <property type="entry name" value="DNA/RNA_pol_sf"/>
</dbReference>
<protein>
    <recommendedName>
        <fullName evidence="2">Reverse transcriptase domain-containing protein</fullName>
    </recommendedName>
</protein>
<dbReference type="PROSITE" id="PS50878">
    <property type="entry name" value="RT_POL"/>
    <property type="match status" value="1"/>
</dbReference>
<dbReference type="EMBL" id="JAGYWB010000001">
    <property type="protein sequence ID" value="KAI0530979.1"/>
    <property type="molecule type" value="Genomic_DNA"/>
</dbReference>
<dbReference type="Proteomes" id="UP000829196">
    <property type="component" value="Unassembled WGS sequence"/>
</dbReference>
<dbReference type="Pfam" id="PF25597">
    <property type="entry name" value="SH3_retrovirus"/>
    <property type="match status" value="1"/>
</dbReference>
<evidence type="ECO:0000313" key="3">
    <source>
        <dbReference type="EMBL" id="KAI0530979.1"/>
    </source>
</evidence>
<dbReference type="Pfam" id="PF13966">
    <property type="entry name" value="zf-RVT"/>
    <property type="match status" value="1"/>
</dbReference>
<gene>
    <name evidence="3" type="ORF">KFK09_000528</name>
</gene>
<sequence length="1163" mass="134927">MKSLFQQKEDLKKDILEIQLKESEQGFLSAEELWILKSKINELNSTLARLTTWWKQRAKIKWWKEGDCNSNFFHSYANARRNSNFINSIRGADGNMEEEPDRVEEVLMQFFKNKWQQRNCKLDGWLESNSYLDEEDRKWLNNDFTLLEVEKCYQIFRWFYCPRPISLCNTLYKIAAKVLFNRMAGIIPKLISREQAAFLSGRSLNDQVILAQEIFHKFRYSKSNKGLVSFKIDMEQAYDSMGWPALNKVLYYFRFPEKFCNLLMECVKNPKFSLLINGNRSPWIRAYSGFRQGCPLSPYLFILCSQLISSMFQINDSIGIQISPNGPKISHLLYADDIIIFSEAKLNMVKKIKGLVKKFCDWTGQKVNNEKSLILCGNSVKRRRKNEISKIMGFKLVKEFNYLGIKITLRRLKKSDFQFIIDKVLKMLSVWGSKFISLAGRIMLVKTVLLAYPTFYSTLSLIPKGLLYEIEKHCKNFIWNKNRGEYGIHYVNWNSLCDLVMYGGRGLKSCSKKIGPLRAKMAWKYNTDKDSLLYKFLFPKYGMLGDMKNGRKSTSSAWKIIKDGWKFLKPIVRWKISNGDSIDILQDTWIMDKSLNEWPTVLAMDDSMEGNRRVSSLISGDCWNLDELNKSFGKDLVEIIRNIKIHSCNSEDRLELINSCSRKTISAMAYAEICDDCDKDVYWSWIKEAKLNARVENFWWRLFKNAIPTFQLLSSRKLQSNVLCPRGCNEPENIEHVANRCKKLLEVFNCLNEWGFCIPVLDNMDYRCNWLKAQNTLLRKIYCNSVFITWKERNEGVHGKSEQTASFIASEAISLASVSSNLYLLSTGRLDVNQHMLLEKIWHPPPPGWIKINLDASLLRSNKGGTGGVIRDCKGRLLLAFGKPCIHWDIAHLELLSIEMIKDIIQDWMLEYKGVIIEGDNANIMKLIQDTLKKVAREEHVGGSLRRRLFYIRDLEGTLPSPRGKKIRRKPGHLRADCPNLKSQPTKEKSDDKAKYKKDKMKTQKAFWSDSASESSEEEVEEEVTNLCLMANDNLDQSDQDEGRTPNLSHLHVFGCKCFILNNGKHPLEKFDPKSDEGVFLGYSFVGKAYKIFNKRTLVVEESTHVVFDDSDKPSEYKIEDDEIEAIQGVEAMILGERVEPQEDLPREGRYRIALHRYRRSTG</sequence>
<dbReference type="InterPro" id="IPR000477">
    <property type="entry name" value="RT_dom"/>
</dbReference>
<feature type="compositionally biased region" description="Basic residues" evidence="1">
    <location>
        <begin position="963"/>
        <end position="973"/>
    </location>
</feature>
<evidence type="ECO:0000256" key="1">
    <source>
        <dbReference type="SAM" id="MobiDB-lite"/>
    </source>
</evidence>
<organism evidence="3 4">
    <name type="scientific">Dendrobium nobile</name>
    <name type="common">Orchid</name>
    <dbReference type="NCBI Taxonomy" id="94219"/>
    <lineage>
        <taxon>Eukaryota</taxon>
        <taxon>Viridiplantae</taxon>
        <taxon>Streptophyta</taxon>
        <taxon>Embryophyta</taxon>
        <taxon>Tracheophyta</taxon>
        <taxon>Spermatophyta</taxon>
        <taxon>Magnoliopsida</taxon>
        <taxon>Liliopsida</taxon>
        <taxon>Asparagales</taxon>
        <taxon>Orchidaceae</taxon>
        <taxon>Epidendroideae</taxon>
        <taxon>Malaxideae</taxon>
        <taxon>Dendrobiinae</taxon>
        <taxon>Dendrobium</taxon>
    </lineage>
</organism>
<dbReference type="CDD" id="cd06222">
    <property type="entry name" value="RNase_H_like"/>
    <property type="match status" value="1"/>
</dbReference>
<dbReference type="PANTHER" id="PTHR31635">
    <property type="entry name" value="REVERSE TRANSCRIPTASE DOMAIN-CONTAINING PROTEIN-RELATED"/>
    <property type="match status" value="1"/>
</dbReference>
<dbReference type="CDD" id="cd01650">
    <property type="entry name" value="RT_nLTR_like"/>
    <property type="match status" value="1"/>
</dbReference>
<dbReference type="InterPro" id="IPR044730">
    <property type="entry name" value="RNase_H-like_dom_plant"/>
</dbReference>
<dbReference type="InterPro" id="IPR026960">
    <property type="entry name" value="RVT-Znf"/>
</dbReference>
<feature type="region of interest" description="Disordered" evidence="1">
    <location>
        <begin position="961"/>
        <end position="997"/>
    </location>
</feature>
<name>A0A8T3CE83_DENNO</name>
<dbReference type="SUPFAM" id="SSF56672">
    <property type="entry name" value="DNA/RNA polymerases"/>
    <property type="match status" value="1"/>
</dbReference>
<feature type="domain" description="Reverse transcriptase" evidence="2">
    <location>
        <begin position="128"/>
        <end position="407"/>
    </location>
</feature>
<dbReference type="OrthoDB" id="786357at2759"/>